<keyword evidence="4" id="KW-1185">Reference proteome</keyword>
<protein>
    <submittedName>
        <fullName evidence="3">DedA family protein</fullName>
    </submittedName>
</protein>
<dbReference type="Proteomes" id="UP000315252">
    <property type="component" value="Unassembled WGS sequence"/>
</dbReference>
<feature type="transmembrane region" description="Helical" evidence="1">
    <location>
        <begin position="15"/>
        <end position="37"/>
    </location>
</feature>
<keyword evidence="1" id="KW-1133">Transmembrane helix</keyword>
<dbReference type="AlphaFoldDB" id="A0A545TYV7"/>
<organism evidence="3 4">
    <name type="scientific">Denitrobaculum tricleocarpae</name>
    <dbReference type="NCBI Taxonomy" id="2591009"/>
    <lineage>
        <taxon>Bacteria</taxon>
        <taxon>Pseudomonadati</taxon>
        <taxon>Pseudomonadota</taxon>
        <taxon>Alphaproteobacteria</taxon>
        <taxon>Rhodospirillales</taxon>
        <taxon>Rhodospirillaceae</taxon>
        <taxon>Denitrobaculum</taxon>
    </lineage>
</organism>
<name>A0A545TYV7_9PROT</name>
<proteinExistence type="predicted"/>
<dbReference type="PANTHER" id="PTHR42709">
    <property type="entry name" value="ALKALINE PHOSPHATASE LIKE PROTEIN"/>
    <property type="match status" value="1"/>
</dbReference>
<accession>A0A545TYV7</accession>
<feature type="domain" description="VTT" evidence="2">
    <location>
        <begin position="4"/>
        <end position="115"/>
    </location>
</feature>
<dbReference type="InterPro" id="IPR051311">
    <property type="entry name" value="DedA_domain"/>
</dbReference>
<evidence type="ECO:0000313" key="4">
    <source>
        <dbReference type="Proteomes" id="UP000315252"/>
    </source>
</evidence>
<keyword evidence="1" id="KW-0812">Transmembrane</keyword>
<gene>
    <name evidence="3" type="ORF">FKG95_07100</name>
</gene>
<sequence>MTLLTADGGILAREAVFPLVAVATLGNSLGSLVNWILGRFFSHYRDRKWFPVNEDEFARAQAWYGRWGIWSLALSWMPLIGDPITLIAGVMRTPFLPFILIVVVAKAARYSFLALGVAAVLA</sequence>
<feature type="transmembrane region" description="Helical" evidence="1">
    <location>
        <begin position="95"/>
        <end position="121"/>
    </location>
</feature>
<dbReference type="OrthoDB" id="9814483at2"/>
<evidence type="ECO:0000256" key="1">
    <source>
        <dbReference type="SAM" id="Phobius"/>
    </source>
</evidence>
<comment type="caution">
    <text evidence="3">The sequence shown here is derived from an EMBL/GenBank/DDBJ whole genome shotgun (WGS) entry which is preliminary data.</text>
</comment>
<dbReference type="PANTHER" id="PTHR42709:SF4">
    <property type="entry name" value="INNER MEMBRANE PROTEIN YQAA"/>
    <property type="match status" value="1"/>
</dbReference>
<dbReference type="EMBL" id="VHSH01000002">
    <property type="protein sequence ID" value="TQV82363.1"/>
    <property type="molecule type" value="Genomic_DNA"/>
</dbReference>
<keyword evidence="1" id="KW-0472">Membrane</keyword>
<dbReference type="Pfam" id="PF09335">
    <property type="entry name" value="VTT_dom"/>
    <property type="match status" value="1"/>
</dbReference>
<evidence type="ECO:0000259" key="2">
    <source>
        <dbReference type="Pfam" id="PF09335"/>
    </source>
</evidence>
<feature type="transmembrane region" description="Helical" evidence="1">
    <location>
        <begin position="67"/>
        <end position="89"/>
    </location>
</feature>
<reference evidence="3 4" key="1">
    <citation type="submission" date="2019-06" db="EMBL/GenBank/DDBJ databases">
        <title>Whole genome sequence for Rhodospirillaceae sp. R148.</title>
        <authorList>
            <person name="Wang G."/>
        </authorList>
    </citation>
    <scope>NUCLEOTIDE SEQUENCE [LARGE SCALE GENOMIC DNA]</scope>
    <source>
        <strain evidence="3 4">R148</strain>
    </source>
</reference>
<dbReference type="InterPro" id="IPR032816">
    <property type="entry name" value="VTT_dom"/>
</dbReference>
<evidence type="ECO:0000313" key="3">
    <source>
        <dbReference type="EMBL" id="TQV82363.1"/>
    </source>
</evidence>